<dbReference type="InterPro" id="IPR007546">
    <property type="entry name" value="DUF503"/>
</dbReference>
<dbReference type="Pfam" id="PF04456">
    <property type="entry name" value="DUF503"/>
    <property type="match status" value="1"/>
</dbReference>
<gene>
    <name evidence="1" type="ORF">S01H4_60481</name>
</gene>
<feature type="non-terminal residue" evidence="1">
    <location>
        <position position="1"/>
    </location>
</feature>
<dbReference type="SUPFAM" id="SSF103007">
    <property type="entry name" value="Hypothetical protein TT1725"/>
    <property type="match status" value="1"/>
</dbReference>
<reference evidence="1" key="1">
    <citation type="journal article" date="2014" name="Front. Microbiol.">
        <title>High frequency of phylogenetically diverse reductive dehalogenase-homologous genes in deep subseafloor sedimentary metagenomes.</title>
        <authorList>
            <person name="Kawai M."/>
            <person name="Futagami T."/>
            <person name="Toyoda A."/>
            <person name="Takaki Y."/>
            <person name="Nishi S."/>
            <person name="Hori S."/>
            <person name="Arai W."/>
            <person name="Tsubouchi T."/>
            <person name="Morono Y."/>
            <person name="Uchiyama I."/>
            <person name="Ito T."/>
            <person name="Fujiyama A."/>
            <person name="Inagaki F."/>
            <person name="Takami H."/>
        </authorList>
    </citation>
    <scope>NUCLEOTIDE SEQUENCE</scope>
    <source>
        <strain evidence="1">Expedition CK06-06</strain>
    </source>
</reference>
<dbReference type="EMBL" id="BART01035675">
    <property type="protein sequence ID" value="GAH16529.1"/>
    <property type="molecule type" value="Genomic_DNA"/>
</dbReference>
<dbReference type="Gene3D" id="3.30.70.1120">
    <property type="entry name" value="TT1725-like"/>
    <property type="match status" value="1"/>
</dbReference>
<sequence length="50" mass="5878">GYHDKWQRALIAVCMINGDKHKLEVDMARVRQLCEEAPRIEIVDIGQEWL</sequence>
<accession>X1EHE4</accession>
<organism evidence="1">
    <name type="scientific">marine sediment metagenome</name>
    <dbReference type="NCBI Taxonomy" id="412755"/>
    <lineage>
        <taxon>unclassified sequences</taxon>
        <taxon>metagenomes</taxon>
        <taxon>ecological metagenomes</taxon>
    </lineage>
</organism>
<evidence type="ECO:0000313" key="1">
    <source>
        <dbReference type="EMBL" id="GAH16529.1"/>
    </source>
</evidence>
<proteinExistence type="predicted"/>
<dbReference type="InterPro" id="IPR036746">
    <property type="entry name" value="TT1725-like_sf"/>
</dbReference>
<protein>
    <recommendedName>
        <fullName evidence="2">DUF503 domain-containing protein</fullName>
    </recommendedName>
</protein>
<name>X1EHE4_9ZZZZ</name>
<evidence type="ECO:0008006" key="2">
    <source>
        <dbReference type="Google" id="ProtNLM"/>
    </source>
</evidence>
<dbReference type="AlphaFoldDB" id="X1EHE4"/>
<comment type="caution">
    <text evidence="1">The sequence shown here is derived from an EMBL/GenBank/DDBJ whole genome shotgun (WGS) entry which is preliminary data.</text>
</comment>